<evidence type="ECO:0000256" key="1">
    <source>
        <dbReference type="SAM" id="MobiDB-lite"/>
    </source>
</evidence>
<feature type="region of interest" description="Disordered" evidence="1">
    <location>
        <begin position="66"/>
        <end position="105"/>
    </location>
</feature>
<dbReference type="EMBL" id="KZ998207">
    <property type="protein sequence ID" value="RKO86425.1"/>
    <property type="molecule type" value="Genomic_DNA"/>
</dbReference>
<evidence type="ECO:0000313" key="3">
    <source>
        <dbReference type="Proteomes" id="UP000269721"/>
    </source>
</evidence>
<evidence type="ECO:0000313" key="2">
    <source>
        <dbReference type="EMBL" id="RKO86425.1"/>
    </source>
</evidence>
<sequence>MGLINKLKSFYEVHKVNKYAKRRTGTSVSYSYEWDSQHTRQQVGRFSLVAHENEYAYQQRFVEQQREEAMRRSTLARSNSAPDSHSTPHVAAPSHNHHHHSLPASVVPRNYDHPLVVLATEEDQYPYPSPGAMRADPEPMNFFEDDFVVGAAGGDHHHHHHRRWTVDPPPTHAQTLARAQTSRTRNGARRSAWQAGAEGGADAGRRAQEAGSKMLSRHRGLVMMVFTDEGGALLGAGERLTRMIGSVGLGAAIVSRLGGAKQLVPLQRHCSATHGQAQKPQP</sequence>
<organism evidence="2 3">
    <name type="scientific">Blyttiomyces helicus</name>
    <dbReference type="NCBI Taxonomy" id="388810"/>
    <lineage>
        <taxon>Eukaryota</taxon>
        <taxon>Fungi</taxon>
        <taxon>Fungi incertae sedis</taxon>
        <taxon>Chytridiomycota</taxon>
        <taxon>Chytridiomycota incertae sedis</taxon>
        <taxon>Chytridiomycetes</taxon>
        <taxon>Chytridiomycetes incertae sedis</taxon>
        <taxon>Blyttiomyces</taxon>
    </lineage>
</organism>
<feature type="region of interest" description="Disordered" evidence="1">
    <location>
        <begin position="178"/>
        <end position="212"/>
    </location>
</feature>
<keyword evidence="3" id="KW-1185">Reference proteome</keyword>
<gene>
    <name evidence="2" type="ORF">BDK51DRAFT_45724</name>
</gene>
<feature type="region of interest" description="Disordered" evidence="1">
    <location>
        <begin position="153"/>
        <end position="172"/>
    </location>
</feature>
<feature type="compositionally biased region" description="Polar residues" evidence="1">
    <location>
        <begin position="75"/>
        <end position="87"/>
    </location>
</feature>
<dbReference type="AlphaFoldDB" id="A0A4P9W563"/>
<reference evidence="3" key="1">
    <citation type="journal article" date="2018" name="Nat. Microbiol.">
        <title>Leveraging single-cell genomics to expand the fungal tree of life.</title>
        <authorList>
            <person name="Ahrendt S.R."/>
            <person name="Quandt C.A."/>
            <person name="Ciobanu D."/>
            <person name="Clum A."/>
            <person name="Salamov A."/>
            <person name="Andreopoulos B."/>
            <person name="Cheng J.F."/>
            <person name="Woyke T."/>
            <person name="Pelin A."/>
            <person name="Henrissat B."/>
            <person name="Reynolds N.K."/>
            <person name="Benny G.L."/>
            <person name="Smith M.E."/>
            <person name="James T.Y."/>
            <person name="Grigoriev I.V."/>
        </authorList>
    </citation>
    <scope>NUCLEOTIDE SEQUENCE [LARGE SCALE GENOMIC DNA]</scope>
</reference>
<accession>A0A4P9W563</accession>
<name>A0A4P9W563_9FUNG</name>
<protein>
    <submittedName>
        <fullName evidence="2">Uncharacterized protein</fullName>
    </submittedName>
</protein>
<dbReference type="OrthoDB" id="2271250at2759"/>
<proteinExistence type="predicted"/>
<dbReference type="Proteomes" id="UP000269721">
    <property type="component" value="Unassembled WGS sequence"/>
</dbReference>